<keyword evidence="3" id="KW-0238">DNA-binding</keyword>
<dbReference type="GO" id="GO:0003700">
    <property type="term" value="F:DNA-binding transcription factor activity"/>
    <property type="evidence" value="ECO:0007669"/>
    <property type="project" value="InterPro"/>
</dbReference>
<dbReference type="GO" id="GO:0003677">
    <property type="term" value="F:DNA binding"/>
    <property type="evidence" value="ECO:0007669"/>
    <property type="project" value="UniProtKB-KW"/>
</dbReference>
<gene>
    <name evidence="8" type="ORF">QYE76_020432</name>
</gene>
<dbReference type="GO" id="GO:0005634">
    <property type="term" value="C:nucleus"/>
    <property type="evidence" value="ECO:0007669"/>
    <property type="project" value="UniProtKB-SubCell"/>
</dbReference>
<feature type="domain" description="AP2/ERF" evidence="7">
    <location>
        <begin position="27"/>
        <end position="84"/>
    </location>
</feature>
<dbReference type="AlphaFoldDB" id="A0AAD8VRV7"/>
<proteinExistence type="predicted"/>
<evidence type="ECO:0000256" key="3">
    <source>
        <dbReference type="ARBA" id="ARBA00023125"/>
    </source>
</evidence>
<dbReference type="InterPro" id="IPR001471">
    <property type="entry name" value="AP2/ERF_dom"/>
</dbReference>
<evidence type="ECO:0000256" key="1">
    <source>
        <dbReference type="ARBA" id="ARBA00004123"/>
    </source>
</evidence>
<keyword evidence="2" id="KW-0805">Transcription regulation</keyword>
<comment type="caution">
    <text evidence="8">The sequence shown here is derived from an EMBL/GenBank/DDBJ whole genome shotgun (WGS) entry which is preliminary data.</text>
</comment>
<dbReference type="PROSITE" id="PS51032">
    <property type="entry name" value="AP2_ERF"/>
    <property type="match status" value="2"/>
</dbReference>
<evidence type="ECO:0000256" key="2">
    <source>
        <dbReference type="ARBA" id="ARBA00023015"/>
    </source>
</evidence>
<name>A0AAD8VRV7_LOLMU</name>
<organism evidence="8 9">
    <name type="scientific">Lolium multiflorum</name>
    <name type="common">Italian ryegrass</name>
    <name type="synonym">Lolium perenne subsp. multiflorum</name>
    <dbReference type="NCBI Taxonomy" id="4521"/>
    <lineage>
        <taxon>Eukaryota</taxon>
        <taxon>Viridiplantae</taxon>
        <taxon>Streptophyta</taxon>
        <taxon>Embryophyta</taxon>
        <taxon>Tracheophyta</taxon>
        <taxon>Spermatophyta</taxon>
        <taxon>Magnoliopsida</taxon>
        <taxon>Liliopsida</taxon>
        <taxon>Poales</taxon>
        <taxon>Poaceae</taxon>
        <taxon>BOP clade</taxon>
        <taxon>Pooideae</taxon>
        <taxon>Poodae</taxon>
        <taxon>Poeae</taxon>
        <taxon>Poeae Chloroplast Group 2 (Poeae type)</taxon>
        <taxon>Loliodinae</taxon>
        <taxon>Loliinae</taxon>
        <taxon>Lolium</taxon>
    </lineage>
</organism>
<dbReference type="Pfam" id="PF00847">
    <property type="entry name" value="AP2"/>
    <property type="match status" value="2"/>
</dbReference>
<evidence type="ECO:0000256" key="4">
    <source>
        <dbReference type="ARBA" id="ARBA00023163"/>
    </source>
</evidence>
<dbReference type="PANTHER" id="PTHR31194:SF189">
    <property type="entry name" value="AP2_ERF DOMAIN-CONTAINING PROTEIN"/>
    <property type="match status" value="1"/>
</dbReference>
<keyword evidence="9" id="KW-1185">Reference proteome</keyword>
<evidence type="ECO:0000313" key="9">
    <source>
        <dbReference type="Proteomes" id="UP001231189"/>
    </source>
</evidence>
<evidence type="ECO:0000256" key="6">
    <source>
        <dbReference type="SAM" id="MobiDB-lite"/>
    </source>
</evidence>
<comment type="subcellular location">
    <subcellularLocation>
        <location evidence="1">Nucleus</location>
    </subcellularLocation>
</comment>
<dbReference type="EMBL" id="JAUUTY010000006">
    <property type="protein sequence ID" value="KAK1614915.1"/>
    <property type="molecule type" value="Genomic_DNA"/>
</dbReference>
<keyword evidence="4" id="KW-0804">Transcription</keyword>
<dbReference type="PRINTS" id="PR00367">
    <property type="entry name" value="ETHRSPELEMNT"/>
</dbReference>
<evidence type="ECO:0000313" key="8">
    <source>
        <dbReference type="EMBL" id="KAK1614915.1"/>
    </source>
</evidence>
<reference evidence="8" key="1">
    <citation type="submission" date="2023-07" db="EMBL/GenBank/DDBJ databases">
        <title>A chromosome-level genome assembly of Lolium multiflorum.</title>
        <authorList>
            <person name="Chen Y."/>
            <person name="Copetti D."/>
            <person name="Kolliker R."/>
            <person name="Studer B."/>
        </authorList>
    </citation>
    <scope>NUCLEOTIDE SEQUENCE</scope>
    <source>
        <strain evidence="8">02402/16</strain>
        <tissue evidence="8">Leaf</tissue>
    </source>
</reference>
<feature type="region of interest" description="Disordered" evidence="6">
    <location>
        <begin position="171"/>
        <end position="196"/>
    </location>
</feature>
<dbReference type="InterPro" id="IPR016177">
    <property type="entry name" value="DNA-bd_dom_sf"/>
</dbReference>
<dbReference type="Gene3D" id="3.30.730.10">
    <property type="entry name" value="AP2/ERF domain"/>
    <property type="match status" value="2"/>
</dbReference>
<dbReference type="PANTHER" id="PTHR31194">
    <property type="entry name" value="SHN SHINE , DNA BINDING / TRANSCRIPTION FACTOR"/>
    <property type="match status" value="1"/>
</dbReference>
<dbReference type="InterPro" id="IPR050913">
    <property type="entry name" value="AP2/ERF_ERF"/>
</dbReference>
<evidence type="ECO:0000256" key="5">
    <source>
        <dbReference type="ARBA" id="ARBA00023242"/>
    </source>
</evidence>
<evidence type="ECO:0000259" key="7">
    <source>
        <dbReference type="PROSITE" id="PS51032"/>
    </source>
</evidence>
<dbReference type="SMART" id="SM00380">
    <property type="entry name" value="AP2"/>
    <property type="match status" value="2"/>
</dbReference>
<keyword evidence="5" id="KW-0539">Nucleus</keyword>
<accession>A0AAD8VRV7</accession>
<dbReference type="Proteomes" id="UP001231189">
    <property type="component" value="Unassembled WGS sequence"/>
</dbReference>
<dbReference type="InterPro" id="IPR036955">
    <property type="entry name" value="AP2/ERF_dom_sf"/>
</dbReference>
<protein>
    <recommendedName>
        <fullName evidence="7">AP2/ERF domain-containing protein</fullName>
    </recommendedName>
</protein>
<dbReference type="SUPFAM" id="SSF54171">
    <property type="entry name" value="DNA-binding domain"/>
    <property type="match status" value="2"/>
</dbReference>
<feature type="domain" description="AP2/ERF" evidence="7">
    <location>
        <begin position="112"/>
        <end position="169"/>
    </location>
</feature>
<sequence length="196" mass="21176">MSGFSKEHGDAVGSRRVEKAKPGAVSQFRGVLRQPSGRYSAQIWLSSLRANVYLGTFDTAEEAAKAYDAAAVELHCCTPAVAEKKKKPAACTPGWAAKKKRRTPARPDARTKFRGVYRMRNGKYGAQIGSTTGKARTWLGTFDAAEDAARAYDDAAVKLHGARAVTNFKQPKEDKDGAAETMTAKNKAAAGTNFFR</sequence>